<keyword evidence="8 10" id="KW-0717">Septation</keyword>
<organism evidence="12 13">
    <name type="scientific">Candidatus Opimibacter skivensis</name>
    <dbReference type="NCBI Taxonomy" id="2982028"/>
    <lineage>
        <taxon>Bacteria</taxon>
        <taxon>Pseudomonadati</taxon>
        <taxon>Bacteroidota</taxon>
        <taxon>Saprospiria</taxon>
        <taxon>Saprospirales</taxon>
        <taxon>Saprospiraceae</taxon>
        <taxon>Candidatus Opimibacter</taxon>
    </lineage>
</organism>
<evidence type="ECO:0000256" key="5">
    <source>
        <dbReference type="ARBA" id="ARBA00022741"/>
    </source>
</evidence>
<keyword evidence="5 10" id="KW-0547">Nucleotide-binding</keyword>
<dbReference type="Gene3D" id="3.40.50.300">
    <property type="entry name" value="P-loop containing nucleotide triphosphate hydrolases"/>
    <property type="match status" value="1"/>
</dbReference>
<dbReference type="PANTHER" id="PTHR11649:SF13">
    <property type="entry name" value="ENGB-TYPE G DOMAIN-CONTAINING PROTEIN"/>
    <property type="match status" value="1"/>
</dbReference>
<keyword evidence="4" id="KW-0479">Metal-binding</keyword>
<dbReference type="PANTHER" id="PTHR11649">
    <property type="entry name" value="MSS1/TRME-RELATED GTP-BINDING PROTEIN"/>
    <property type="match status" value="1"/>
</dbReference>
<dbReference type="SUPFAM" id="SSF52540">
    <property type="entry name" value="P-loop containing nucleoside triphosphate hydrolases"/>
    <property type="match status" value="1"/>
</dbReference>
<evidence type="ECO:0000256" key="2">
    <source>
        <dbReference type="ARBA" id="ARBA00009638"/>
    </source>
</evidence>
<keyword evidence="7 10" id="KW-0342">GTP-binding</keyword>
<dbReference type="InterPro" id="IPR027417">
    <property type="entry name" value="P-loop_NTPase"/>
</dbReference>
<comment type="similarity">
    <text evidence="2 10">Belongs to the TRAFAC class TrmE-Era-EngA-EngB-Septin-like GTPase superfamily. EngB GTPase family.</text>
</comment>
<dbReference type="Proteomes" id="UP000808337">
    <property type="component" value="Unassembled WGS sequence"/>
</dbReference>
<evidence type="ECO:0000256" key="7">
    <source>
        <dbReference type="ARBA" id="ARBA00023134"/>
    </source>
</evidence>
<dbReference type="NCBIfam" id="TIGR00231">
    <property type="entry name" value="small_GTP"/>
    <property type="match status" value="1"/>
</dbReference>
<feature type="domain" description="EngB-type G" evidence="11">
    <location>
        <begin position="24"/>
        <end position="204"/>
    </location>
</feature>
<comment type="function">
    <text evidence="10">Necessary for normal cell division and for the maintenance of normal septation.</text>
</comment>
<dbReference type="AlphaFoldDB" id="A0A9D7XLQ6"/>
<keyword evidence="9 10" id="KW-0131">Cell cycle</keyword>
<evidence type="ECO:0000256" key="6">
    <source>
        <dbReference type="ARBA" id="ARBA00022842"/>
    </source>
</evidence>
<dbReference type="InterPro" id="IPR006073">
    <property type="entry name" value="GTP-bd"/>
</dbReference>
<sequence length="207" mass="23927">MEDKPLHVQYLGSYKDVRQCPVMDLPEYCFIGRSNVGKSSIINLVTLQNEIARTSRKPGKTQSINLFKVMENPEWIIADLPGYGYAQISKSTRGQWSTMIDNYVVSRENLMCTFLLLDIRHPRMDNDREFMSYLGSKKVPFCILFTKSDKLKPQELDNALEAYKQEVLKEWEVLPPYIVTSSITKSGRVDILKYIQSINTIFTRQAL</sequence>
<dbReference type="Pfam" id="PF01926">
    <property type="entry name" value="MMR_HSR1"/>
    <property type="match status" value="1"/>
</dbReference>
<dbReference type="NCBIfam" id="TIGR03598">
    <property type="entry name" value="GTPase_YsxC"/>
    <property type="match status" value="1"/>
</dbReference>
<dbReference type="EMBL" id="JADKGY010000001">
    <property type="protein sequence ID" value="MBK9981369.1"/>
    <property type="molecule type" value="Genomic_DNA"/>
</dbReference>
<comment type="cofactor">
    <cofactor evidence="1">
        <name>Mg(2+)</name>
        <dbReference type="ChEBI" id="CHEBI:18420"/>
    </cofactor>
</comment>
<reference evidence="12 13" key="1">
    <citation type="submission" date="2020-10" db="EMBL/GenBank/DDBJ databases">
        <title>Connecting structure to function with the recovery of over 1000 high-quality activated sludge metagenome-assembled genomes encoding full-length rRNA genes using long-read sequencing.</title>
        <authorList>
            <person name="Singleton C.M."/>
            <person name="Petriglieri F."/>
            <person name="Kristensen J.M."/>
            <person name="Kirkegaard R.H."/>
            <person name="Michaelsen T.Y."/>
            <person name="Andersen M.H."/>
            <person name="Karst S.M."/>
            <person name="Dueholm M.S."/>
            <person name="Nielsen P.H."/>
            <person name="Albertsen M."/>
        </authorList>
    </citation>
    <scope>NUCLEOTIDE SEQUENCE [LARGE SCALE GENOMIC DNA]</scope>
    <source>
        <strain evidence="12">Ribe_18-Q3-R11-54_MAXAC.273</strain>
    </source>
</reference>
<name>A0A9D7XLQ6_9BACT</name>
<dbReference type="InterPro" id="IPR019987">
    <property type="entry name" value="GTP-bd_ribosome_bio_YsxC"/>
</dbReference>
<evidence type="ECO:0000313" key="12">
    <source>
        <dbReference type="EMBL" id="MBK9981369.1"/>
    </source>
</evidence>
<dbReference type="HAMAP" id="MF_00321">
    <property type="entry name" value="GTPase_EngB"/>
    <property type="match status" value="1"/>
</dbReference>
<evidence type="ECO:0000256" key="3">
    <source>
        <dbReference type="ARBA" id="ARBA00022618"/>
    </source>
</evidence>
<dbReference type="PROSITE" id="PS51706">
    <property type="entry name" value="G_ENGB"/>
    <property type="match status" value="1"/>
</dbReference>
<keyword evidence="6" id="KW-0460">Magnesium</keyword>
<dbReference type="GO" id="GO:0000917">
    <property type="term" value="P:division septum assembly"/>
    <property type="evidence" value="ECO:0007669"/>
    <property type="project" value="UniProtKB-KW"/>
</dbReference>
<accession>A0A9D7XLQ6</accession>
<evidence type="ECO:0000313" key="13">
    <source>
        <dbReference type="Proteomes" id="UP000808337"/>
    </source>
</evidence>
<gene>
    <name evidence="12" type="primary">ysxC</name>
    <name evidence="10" type="synonym">engB</name>
    <name evidence="12" type="ORF">IPP15_02915</name>
</gene>
<dbReference type="GO" id="GO:0046872">
    <property type="term" value="F:metal ion binding"/>
    <property type="evidence" value="ECO:0007669"/>
    <property type="project" value="UniProtKB-KW"/>
</dbReference>
<proteinExistence type="inferred from homology"/>
<evidence type="ECO:0000256" key="1">
    <source>
        <dbReference type="ARBA" id="ARBA00001946"/>
    </source>
</evidence>
<evidence type="ECO:0000259" key="11">
    <source>
        <dbReference type="PROSITE" id="PS51706"/>
    </source>
</evidence>
<dbReference type="InterPro" id="IPR005225">
    <property type="entry name" value="Small_GTP-bd"/>
</dbReference>
<evidence type="ECO:0000256" key="4">
    <source>
        <dbReference type="ARBA" id="ARBA00022723"/>
    </source>
</evidence>
<keyword evidence="3 10" id="KW-0132">Cell division</keyword>
<comment type="caution">
    <text evidence="12">The sequence shown here is derived from an EMBL/GenBank/DDBJ whole genome shotgun (WGS) entry which is preliminary data.</text>
</comment>
<evidence type="ECO:0000256" key="9">
    <source>
        <dbReference type="ARBA" id="ARBA00023306"/>
    </source>
</evidence>
<evidence type="ECO:0000256" key="10">
    <source>
        <dbReference type="HAMAP-Rule" id="MF_00321"/>
    </source>
</evidence>
<evidence type="ECO:0000256" key="8">
    <source>
        <dbReference type="ARBA" id="ARBA00023210"/>
    </source>
</evidence>
<dbReference type="GO" id="GO:0005525">
    <property type="term" value="F:GTP binding"/>
    <property type="evidence" value="ECO:0007669"/>
    <property type="project" value="UniProtKB-UniRule"/>
</dbReference>
<dbReference type="InterPro" id="IPR030393">
    <property type="entry name" value="G_ENGB_dom"/>
</dbReference>
<protein>
    <recommendedName>
        <fullName evidence="10">Probable GTP-binding protein EngB</fullName>
    </recommendedName>
</protein>
<dbReference type="CDD" id="cd01876">
    <property type="entry name" value="YihA_EngB"/>
    <property type="match status" value="1"/>
</dbReference>